<dbReference type="EMBL" id="AOIN01000034">
    <property type="protein sequence ID" value="ELZ03141.1"/>
    <property type="molecule type" value="Genomic_DNA"/>
</dbReference>
<accession>M0AWT7</accession>
<proteinExistence type="predicted"/>
<dbReference type="STRING" id="1227492.C482_03934"/>
<dbReference type="Proteomes" id="UP000011693">
    <property type="component" value="Unassembled WGS sequence"/>
</dbReference>
<feature type="domain" description="DUF7344" evidence="1">
    <location>
        <begin position="25"/>
        <end position="101"/>
    </location>
</feature>
<evidence type="ECO:0000313" key="2">
    <source>
        <dbReference type="EMBL" id="ELZ03141.1"/>
    </source>
</evidence>
<gene>
    <name evidence="2" type="ORF">C482_03934</name>
</gene>
<keyword evidence="3" id="KW-1185">Reference proteome</keyword>
<name>M0AWT7_9EURY</name>
<dbReference type="OrthoDB" id="247722at2157"/>
<sequence length="118" mass="13019">MRIEQGDFSAIEETASGQTLDEWLELLAKPKTRITLAYLHDHPNATVDELATAIAGKTAVETGRIVTEAEYDEACIYLYHSILPRLDDYGVLEYDHAESAVRDATIPAAVVAVLEIDE</sequence>
<dbReference type="RefSeq" id="WP_006166166.1">
    <property type="nucleotide sequence ID" value="NZ_AOIN01000034.1"/>
</dbReference>
<reference evidence="2 3" key="1">
    <citation type="journal article" date="2014" name="PLoS Genet.">
        <title>Phylogenetically driven sequencing of extremely halophilic archaea reveals strategies for static and dynamic osmo-response.</title>
        <authorList>
            <person name="Becker E.A."/>
            <person name="Seitzer P.M."/>
            <person name="Tritt A."/>
            <person name="Larsen D."/>
            <person name="Krusor M."/>
            <person name="Yao A.I."/>
            <person name="Wu D."/>
            <person name="Madern D."/>
            <person name="Eisen J.A."/>
            <person name="Darling A.E."/>
            <person name="Facciotti M.T."/>
        </authorList>
    </citation>
    <scope>NUCLEOTIDE SEQUENCE [LARGE SCALE GENOMIC DNA]</scope>
    <source>
        <strain evidence="2 3">JCM 10990</strain>
    </source>
</reference>
<evidence type="ECO:0000259" key="1">
    <source>
        <dbReference type="Pfam" id="PF24035"/>
    </source>
</evidence>
<dbReference type="PATRIC" id="fig|1227492.4.peg.758"/>
<dbReference type="AlphaFoldDB" id="M0AWT7"/>
<dbReference type="Pfam" id="PF24035">
    <property type="entry name" value="DUF7344"/>
    <property type="match status" value="1"/>
</dbReference>
<protein>
    <recommendedName>
        <fullName evidence="1">DUF7344 domain-containing protein</fullName>
    </recommendedName>
</protein>
<dbReference type="InterPro" id="IPR055768">
    <property type="entry name" value="DUF7344"/>
</dbReference>
<comment type="caution">
    <text evidence="2">The sequence shown here is derived from an EMBL/GenBank/DDBJ whole genome shotgun (WGS) entry which is preliminary data.</text>
</comment>
<organism evidence="2 3">
    <name type="scientific">Natrialba chahannaoensis JCM 10990</name>
    <dbReference type="NCBI Taxonomy" id="1227492"/>
    <lineage>
        <taxon>Archaea</taxon>
        <taxon>Methanobacteriati</taxon>
        <taxon>Methanobacteriota</taxon>
        <taxon>Stenosarchaea group</taxon>
        <taxon>Halobacteria</taxon>
        <taxon>Halobacteriales</taxon>
        <taxon>Natrialbaceae</taxon>
        <taxon>Natrialba</taxon>
    </lineage>
</organism>
<evidence type="ECO:0000313" key="3">
    <source>
        <dbReference type="Proteomes" id="UP000011693"/>
    </source>
</evidence>